<protein>
    <submittedName>
        <fullName evidence="1">Uncharacterized protein</fullName>
    </submittedName>
</protein>
<sequence length="152" mass="17728">MFRGNEWYTKTVRKFLVRKFLPQISVRKSVRKSSVRKFFTQVSYPLVFCPQVLPQISVCKFSVHKFLPQIFCPKIMSASSVRKFFYACFLSANFLLKSIERLARFFRGFASITKKISIFPVPDLPKISFSSPSFCRHTSIQMFLSKQTTQIA</sequence>
<gene>
    <name evidence="1" type="ORF">MENTE1834_LOCUS27604</name>
</gene>
<comment type="caution">
    <text evidence="1">The sequence shown here is derived from an EMBL/GenBank/DDBJ whole genome shotgun (WGS) entry which is preliminary data.</text>
</comment>
<reference evidence="1" key="1">
    <citation type="submission" date="2023-11" db="EMBL/GenBank/DDBJ databases">
        <authorList>
            <person name="Poullet M."/>
        </authorList>
    </citation>
    <scope>NUCLEOTIDE SEQUENCE</scope>
    <source>
        <strain evidence="1">E1834</strain>
    </source>
</reference>
<dbReference type="EMBL" id="CAVMJV010000041">
    <property type="protein sequence ID" value="CAK5080431.1"/>
    <property type="molecule type" value="Genomic_DNA"/>
</dbReference>
<evidence type="ECO:0000313" key="1">
    <source>
        <dbReference type="EMBL" id="CAK5080431.1"/>
    </source>
</evidence>
<name>A0ACB0ZQB6_MELEN</name>
<keyword evidence="2" id="KW-1185">Reference proteome</keyword>
<evidence type="ECO:0000313" key="2">
    <source>
        <dbReference type="Proteomes" id="UP001497535"/>
    </source>
</evidence>
<dbReference type="Proteomes" id="UP001497535">
    <property type="component" value="Unassembled WGS sequence"/>
</dbReference>
<organism evidence="1 2">
    <name type="scientific">Meloidogyne enterolobii</name>
    <name type="common">Root-knot nematode worm</name>
    <name type="synonym">Meloidogyne mayaguensis</name>
    <dbReference type="NCBI Taxonomy" id="390850"/>
    <lineage>
        <taxon>Eukaryota</taxon>
        <taxon>Metazoa</taxon>
        <taxon>Ecdysozoa</taxon>
        <taxon>Nematoda</taxon>
        <taxon>Chromadorea</taxon>
        <taxon>Rhabditida</taxon>
        <taxon>Tylenchina</taxon>
        <taxon>Tylenchomorpha</taxon>
        <taxon>Tylenchoidea</taxon>
        <taxon>Meloidogynidae</taxon>
        <taxon>Meloidogyninae</taxon>
        <taxon>Meloidogyne</taxon>
    </lineage>
</organism>
<accession>A0ACB0ZQB6</accession>
<proteinExistence type="predicted"/>